<dbReference type="Proteomes" id="UP000659388">
    <property type="component" value="Unassembled WGS sequence"/>
</dbReference>
<accession>A0A937F359</accession>
<name>A0A937F359_9BACT</name>
<evidence type="ECO:0000313" key="1">
    <source>
        <dbReference type="EMBL" id="MBL3655472.1"/>
    </source>
</evidence>
<reference evidence="1" key="1">
    <citation type="submission" date="2021-01" db="EMBL/GenBank/DDBJ databases">
        <title>Fulvivirga kasyanovii gen. nov., sp nov., a novel member of the phylum Bacteroidetes isolated from seawater in a mussel farm.</title>
        <authorList>
            <person name="Zhao L.-H."/>
            <person name="Wang Z.-J."/>
        </authorList>
    </citation>
    <scope>NUCLEOTIDE SEQUENCE</scope>
    <source>
        <strain evidence="1">2943</strain>
    </source>
</reference>
<dbReference type="AlphaFoldDB" id="A0A937F359"/>
<proteinExistence type="predicted"/>
<evidence type="ECO:0000313" key="2">
    <source>
        <dbReference type="Proteomes" id="UP000659388"/>
    </source>
</evidence>
<dbReference type="EMBL" id="JAESIY010000002">
    <property type="protein sequence ID" value="MBL3655472.1"/>
    <property type="molecule type" value="Genomic_DNA"/>
</dbReference>
<protein>
    <submittedName>
        <fullName evidence="1">Uncharacterized protein</fullName>
    </submittedName>
</protein>
<organism evidence="1 2">
    <name type="scientific">Fulvivirga sediminis</name>
    <dbReference type="NCBI Taxonomy" id="2803949"/>
    <lineage>
        <taxon>Bacteria</taxon>
        <taxon>Pseudomonadati</taxon>
        <taxon>Bacteroidota</taxon>
        <taxon>Cytophagia</taxon>
        <taxon>Cytophagales</taxon>
        <taxon>Fulvivirgaceae</taxon>
        <taxon>Fulvivirga</taxon>
    </lineage>
</organism>
<sequence>MQKLRLTLITENQKSFEKATRAAELICETLGWQKGYEISKYEKFESSYRIVIKEQVQNEENSIARSIELTDRICSPWLVTFHREENNVSLIFNKSNYSRFLRNEFNVLKWAEFEIENE</sequence>
<keyword evidence="2" id="KW-1185">Reference proteome</keyword>
<gene>
    <name evidence="1" type="ORF">JL102_04970</name>
</gene>
<dbReference type="RefSeq" id="WP_202243141.1">
    <property type="nucleotide sequence ID" value="NZ_JAESIY010000002.1"/>
</dbReference>
<comment type="caution">
    <text evidence="1">The sequence shown here is derived from an EMBL/GenBank/DDBJ whole genome shotgun (WGS) entry which is preliminary data.</text>
</comment>